<dbReference type="GO" id="GO:0005739">
    <property type="term" value="C:mitochondrion"/>
    <property type="evidence" value="ECO:0007669"/>
    <property type="project" value="UniProtKB-SubCell"/>
</dbReference>
<keyword evidence="16" id="KW-1185">Reference proteome</keyword>
<dbReference type="PRINTS" id="PR00830">
    <property type="entry name" value="ENDOLAPTASE"/>
</dbReference>
<feature type="compositionally biased region" description="Gly residues" evidence="13">
    <location>
        <begin position="713"/>
        <end position="732"/>
    </location>
</feature>
<dbReference type="FunFam" id="1.20.58.760:FF:000002">
    <property type="entry name" value="ATP-dependent zinc metalloprotease FtsH"/>
    <property type="match status" value="1"/>
</dbReference>
<dbReference type="OrthoDB" id="1413014at2759"/>
<dbReference type="GO" id="GO:0045037">
    <property type="term" value="P:protein import into chloroplast stroma"/>
    <property type="evidence" value="ECO:0007669"/>
    <property type="project" value="TreeGrafter"/>
</dbReference>
<dbReference type="EMBL" id="BFEA01000514">
    <property type="protein sequence ID" value="GBG85326.1"/>
    <property type="molecule type" value="Genomic_DNA"/>
</dbReference>
<feature type="compositionally biased region" description="Low complexity" evidence="13">
    <location>
        <begin position="733"/>
        <end position="759"/>
    </location>
</feature>
<dbReference type="NCBIfam" id="TIGR01241">
    <property type="entry name" value="FtsH_fam"/>
    <property type="match status" value="1"/>
</dbReference>
<dbReference type="GO" id="GO:0009507">
    <property type="term" value="C:chloroplast"/>
    <property type="evidence" value="ECO:0007669"/>
    <property type="project" value="TreeGrafter"/>
</dbReference>
<dbReference type="InterPro" id="IPR037219">
    <property type="entry name" value="Peptidase_M41-like"/>
</dbReference>
<evidence type="ECO:0000256" key="7">
    <source>
        <dbReference type="ARBA" id="ARBA00022741"/>
    </source>
</evidence>
<dbReference type="InterPro" id="IPR005936">
    <property type="entry name" value="FtsH"/>
</dbReference>
<evidence type="ECO:0000256" key="10">
    <source>
        <dbReference type="ARBA" id="ARBA00022840"/>
    </source>
</evidence>
<proteinExistence type="inferred from homology"/>
<dbReference type="Pfam" id="PF01434">
    <property type="entry name" value="Peptidase_M41"/>
    <property type="match status" value="1"/>
</dbReference>
<comment type="similarity">
    <text evidence="3">In the C-terminal section; belongs to the peptidase M41 family.</text>
</comment>
<dbReference type="Gene3D" id="1.10.8.60">
    <property type="match status" value="1"/>
</dbReference>
<evidence type="ECO:0000256" key="8">
    <source>
        <dbReference type="ARBA" id="ARBA00022801"/>
    </source>
</evidence>
<feature type="domain" description="AAA+ ATPase" evidence="14">
    <location>
        <begin position="284"/>
        <end position="420"/>
    </location>
</feature>
<dbReference type="GO" id="GO:0016020">
    <property type="term" value="C:membrane"/>
    <property type="evidence" value="ECO:0007669"/>
    <property type="project" value="InterPro"/>
</dbReference>
<dbReference type="Proteomes" id="UP000265515">
    <property type="component" value="Unassembled WGS sequence"/>
</dbReference>
<evidence type="ECO:0000256" key="12">
    <source>
        <dbReference type="ARBA" id="ARBA00023128"/>
    </source>
</evidence>
<protein>
    <recommendedName>
        <fullName evidence="14">AAA+ ATPase domain-containing protein</fullName>
    </recommendedName>
</protein>
<evidence type="ECO:0000256" key="9">
    <source>
        <dbReference type="ARBA" id="ARBA00022833"/>
    </source>
</evidence>
<dbReference type="Gramene" id="GBG85326">
    <property type="protein sequence ID" value="GBG85326"/>
    <property type="gene ID" value="CBR_g39893"/>
</dbReference>
<evidence type="ECO:0000256" key="4">
    <source>
        <dbReference type="ARBA" id="ARBA00010550"/>
    </source>
</evidence>
<dbReference type="Gene3D" id="3.40.50.300">
    <property type="entry name" value="P-loop containing nucleotide triphosphate hydrolases"/>
    <property type="match status" value="1"/>
</dbReference>
<reference evidence="15 16" key="1">
    <citation type="journal article" date="2018" name="Cell">
        <title>The Chara Genome: Secondary Complexity and Implications for Plant Terrestrialization.</title>
        <authorList>
            <person name="Nishiyama T."/>
            <person name="Sakayama H."/>
            <person name="Vries J.D."/>
            <person name="Buschmann H."/>
            <person name="Saint-Marcoux D."/>
            <person name="Ullrich K.K."/>
            <person name="Haas F.B."/>
            <person name="Vanderstraeten L."/>
            <person name="Becker D."/>
            <person name="Lang D."/>
            <person name="Vosolsobe S."/>
            <person name="Rombauts S."/>
            <person name="Wilhelmsson P.K.I."/>
            <person name="Janitza P."/>
            <person name="Kern R."/>
            <person name="Heyl A."/>
            <person name="Rumpler F."/>
            <person name="Villalobos L.I.A.C."/>
            <person name="Clay J.M."/>
            <person name="Skokan R."/>
            <person name="Toyoda A."/>
            <person name="Suzuki Y."/>
            <person name="Kagoshima H."/>
            <person name="Schijlen E."/>
            <person name="Tajeshwar N."/>
            <person name="Catarino B."/>
            <person name="Hetherington A.J."/>
            <person name="Saltykova A."/>
            <person name="Bonnot C."/>
            <person name="Breuninger H."/>
            <person name="Symeonidi A."/>
            <person name="Radhakrishnan G.V."/>
            <person name="Van Nieuwerburgh F."/>
            <person name="Deforce D."/>
            <person name="Chang C."/>
            <person name="Karol K.G."/>
            <person name="Hedrich R."/>
            <person name="Ulvskov P."/>
            <person name="Glockner G."/>
            <person name="Delwiche C.F."/>
            <person name="Petrasek J."/>
            <person name="Van de Peer Y."/>
            <person name="Friml J."/>
            <person name="Beilby M."/>
            <person name="Dolan L."/>
            <person name="Kohara Y."/>
            <person name="Sugano S."/>
            <person name="Fujiyama A."/>
            <person name="Delaux P.-M."/>
            <person name="Quint M."/>
            <person name="TheiBen G."/>
            <person name="Hagemann M."/>
            <person name="Harholt J."/>
            <person name="Dunand C."/>
            <person name="Zachgo S."/>
            <person name="Langdale J."/>
            <person name="Maumus F."/>
            <person name="Straeten D.V.D."/>
            <person name="Gould S.B."/>
            <person name="Rensing S.A."/>
        </authorList>
    </citation>
    <scope>NUCLEOTIDE SEQUENCE [LARGE SCALE GENOMIC DNA]</scope>
    <source>
        <strain evidence="15 16">S276</strain>
    </source>
</reference>
<dbReference type="PANTHER" id="PTHR23076">
    <property type="entry name" value="METALLOPROTEASE M41 FTSH"/>
    <property type="match status" value="1"/>
</dbReference>
<dbReference type="InterPro" id="IPR003593">
    <property type="entry name" value="AAA+_ATPase"/>
</dbReference>
<keyword evidence="10" id="KW-0067">ATP-binding</keyword>
<dbReference type="InterPro" id="IPR003959">
    <property type="entry name" value="ATPase_AAA_core"/>
</dbReference>
<organism evidence="15 16">
    <name type="scientific">Chara braunii</name>
    <name type="common">Braun's stonewort</name>
    <dbReference type="NCBI Taxonomy" id="69332"/>
    <lineage>
        <taxon>Eukaryota</taxon>
        <taxon>Viridiplantae</taxon>
        <taxon>Streptophyta</taxon>
        <taxon>Charophyceae</taxon>
        <taxon>Charales</taxon>
        <taxon>Characeae</taxon>
        <taxon>Chara</taxon>
    </lineage>
</organism>
<dbReference type="AlphaFoldDB" id="A0A388LSL4"/>
<dbReference type="InterPro" id="IPR000642">
    <property type="entry name" value="Peptidase_M41"/>
</dbReference>
<dbReference type="GO" id="GO:0004176">
    <property type="term" value="F:ATP-dependent peptidase activity"/>
    <property type="evidence" value="ECO:0007669"/>
    <property type="project" value="InterPro"/>
</dbReference>
<evidence type="ECO:0000256" key="13">
    <source>
        <dbReference type="SAM" id="MobiDB-lite"/>
    </source>
</evidence>
<evidence type="ECO:0000256" key="5">
    <source>
        <dbReference type="ARBA" id="ARBA00022670"/>
    </source>
</evidence>
<dbReference type="SUPFAM" id="SSF140990">
    <property type="entry name" value="FtsH protease domain-like"/>
    <property type="match status" value="1"/>
</dbReference>
<comment type="cofactor">
    <cofactor evidence="1">
        <name>Zn(2+)</name>
        <dbReference type="ChEBI" id="CHEBI:29105"/>
    </cofactor>
</comment>
<dbReference type="GO" id="GO:0006508">
    <property type="term" value="P:proteolysis"/>
    <property type="evidence" value="ECO:0007669"/>
    <property type="project" value="UniProtKB-KW"/>
</dbReference>
<dbReference type="PANTHER" id="PTHR23076:SF37">
    <property type="entry name" value="ATP-DEPENDENT ZINC METALLOPROTEASE FTSH 4, MITOCHONDRIAL"/>
    <property type="match status" value="1"/>
</dbReference>
<feature type="region of interest" description="Disordered" evidence="13">
    <location>
        <begin position="713"/>
        <end position="759"/>
    </location>
</feature>
<dbReference type="Gene3D" id="1.20.58.760">
    <property type="entry name" value="Peptidase M41"/>
    <property type="match status" value="1"/>
</dbReference>
<evidence type="ECO:0000256" key="1">
    <source>
        <dbReference type="ARBA" id="ARBA00001947"/>
    </source>
</evidence>
<dbReference type="Pfam" id="PF17862">
    <property type="entry name" value="AAA_lid_3"/>
    <property type="match status" value="1"/>
</dbReference>
<dbReference type="GO" id="GO:0046872">
    <property type="term" value="F:metal ion binding"/>
    <property type="evidence" value="ECO:0007669"/>
    <property type="project" value="UniProtKB-KW"/>
</dbReference>
<keyword evidence="11" id="KW-0482">Metalloprotease</keyword>
<dbReference type="FunFam" id="1.10.8.60:FF:000001">
    <property type="entry name" value="ATP-dependent zinc metalloprotease FtsH"/>
    <property type="match status" value="1"/>
</dbReference>
<accession>A0A388LSL4</accession>
<name>A0A388LSL4_CHABU</name>
<dbReference type="GO" id="GO:0004222">
    <property type="term" value="F:metalloendopeptidase activity"/>
    <property type="evidence" value="ECO:0007669"/>
    <property type="project" value="InterPro"/>
</dbReference>
<keyword evidence="5" id="KW-0645">Protease</keyword>
<dbReference type="GO" id="GO:0005524">
    <property type="term" value="F:ATP binding"/>
    <property type="evidence" value="ECO:0007669"/>
    <property type="project" value="UniProtKB-KW"/>
</dbReference>
<dbReference type="HAMAP" id="MF_01458">
    <property type="entry name" value="FtsH"/>
    <property type="match status" value="1"/>
</dbReference>
<dbReference type="InterPro" id="IPR003960">
    <property type="entry name" value="ATPase_AAA_CS"/>
</dbReference>
<evidence type="ECO:0000256" key="3">
    <source>
        <dbReference type="ARBA" id="ARBA00010044"/>
    </source>
</evidence>
<evidence type="ECO:0000256" key="6">
    <source>
        <dbReference type="ARBA" id="ARBA00022723"/>
    </source>
</evidence>
<evidence type="ECO:0000256" key="11">
    <source>
        <dbReference type="ARBA" id="ARBA00023049"/>
    </source>
</evidence>
<dbReference type="SUPFAM" id="SSF52540">
    <property type="entry name" value="P-loop containing nucleoside triphosphate hydrolases"/>
    <property type="match status" value="1"/>
</dbReference>
<dbReference type="PROSITE" id="PS00674">
    <property type="entry name" value="AAA"/>
    <property type="match status" value="1"/>
</dbReference>
<gene>
    <name evidence="15" type="ORF">CBR_g39893</name>
</gene>
<evidence type="ECO:0000313" key="15">
    <source>
        <dbReference type="EMBL" id="GBG85326.1"/>
    </source>
</evidence>
<keyword evidence="8" id="KW-0378">Hydrolase</keyword>
<dbReference type="Pfam" id="PF00004">
    <property type="entry name" value="AAA"/>
    <property type="match status" value="1"/>
</dbReference>
<evidence type="ECO:0000313" key="16">
    <source>
        <dbReference type="Proteomes" id="UP000265515"/>
    </source>
</evidence>
<evidence type="ECO:0000259" key="14">
    <source>
        <dbReference type="SMART" id="SM00382"/>
    </source>
</evidence>
<keyword evidence="12" id="KW-0496">Mitochondrion</keyword>
<dbReference type="GO" id="GO:0016887">
    <property type="term" value="F:ATP hydrolysis activity"/>
    <property type="evidence" value="ECO:0007669"/>
    <property type="project" value="InterPro"/>
</dbReference>
<dbReference type="OMA" id="EKDQYSV"/>
<comment type="caution">
    <text evidence="15">The sequence shown here is derived from an EMBL/GenBank/DDBJ whole genome shotgun (WGS) entry which is preliminary data.</text>
</comment>
<dbReference type="InterPro" id="IPR041569">
    <property type="entry name" value="AAA_lid_3"/>
</dbReference>
<keyword evidence="7" id="KW-0547">Nucleotide-binding</keyword>
<comment type="subcellular location">
    <subcellularLocation>
        <location evidence="2">Mitochondrion</location>
    </subcellularLocation>
</comment>
<keyword evidence="6" id="KW-0479">Metal-binding</keyword>
<keyword evidence="9" id="KW-0862">Zinc</keyword>
<evidence type="ECO:0000256" key="2">
    <source>
        <dbReference type="ARBA" id="ARBA00004173"/>
    </source>
</evidence>
<dbReference type="SMART" id="SM00382">
    <property type="entry name" value="AAA"/>
    <property type="match status" value="1"/>
</dbReference>
<dbReference type="InterPro" id="IPR027417">
    <property type="entry name" value="P-loop_NTPase"/>
</dbReference>
<dbReference type="CDD" id="cd19501">
    <property type="entry name" value="RecA-like_FtsH"/>
    <property type="match status" value="1"/>
</dbReference>
<dbReference type="GO" id="GO:0010073">
    <property type="term" value="P:meristem maintenance"/>
    <property type="evidence" value="ECO:0007669"/>
    <property type="project" value="EnsemblPlants"/>
</dbReference>
<dbReference type="STRING" id="69332.A0A388LSL4"/>
<sequence>MTTAARLGASSRISPCLQPPPILSPIVIAAARRVLRSVGEGGVPLTRVGNRHSTFWSHSQLSRRAPLYREEASKLDIDGGDRFASLLREMNRMEQWDAVIRQFEAAQAWNQAALSEYIKALVRSNRLNESALMQTLYHGASAMAAGVGGMRGGMMGAGGGGGGGAAAVGVPLGAAGAVLEDGTLLGSSKSPVHVVTGDGGFKAQMWRTLRTLALGFLLLSGLGALIEDRGIGKGLGLNEEVQPSMESNTKFADVKGVDEAKNELEEIVHYLRDPKVFTRLGGKLPKGVLLVGPPGTGKTMLARAIAGEAGVPFFYCSGSEFEEMFVGVGARRVRDLFAAAKKKAPCIIFIDEIDAIGGSRNPKDQQYMKMTLNQLLVELDGFKKNEGVIVIAATNFPESLDKALVRPGRFDRHVVVPNPDVEGRRQILEAHMQSVKKAEDVDLMIIARGTPGFSGADLANLVNVGALKAAMDGKKSVDMVALEYAKDKIMMGTERKSAVISPESRKLTAYHEGGHALVAIHTEGALPVHKATIVPRGMALGMVSQLPDKDETSVSKKQMLARLNVCMGGRAAEELIFGDSEVTSGASSDISHATQLAREMVTKYGMSELVGLVSHNYSDDGKSISPETRLAIESEVRRLLEQAYSNARAILRKNEQQLHALAGGLLENETLTGVQIKALLAQVEAVPQSEVTVTTTAAAKVAVPGGSVAGLGAGGRAPGSGGGGGNGGGSGVKQGAHGTPAPVPGVAAPATRTTAVAAG</sequence>
<dbReference type="FunFam" id="3.40.50.300:FF:000175">
    <property type="entry name" value="ATP-dependent zinc metalloprotease FTSH 4"/>
    <property type="match status" value="1"/>
</dbReference>
<comment type="similarity">
    <text evidence="4">In the N-terminal section; belongs to the AAA ATPase family.</text>
</comment>